<proteinExistence type="predicted"/>
<dbReference type="AlphaFoldDB" id="A0A1G6HC65"/>
<reference evidence="2 3" key="1">
    <citation type="submission" date="2016-09" db="EMBL/GenBank/DDBJ databases">
        <authorList>
            <person name="Capua I."/>
            <person name="De Benedictis P."/>
            <person name="Joannis T."/>
            <person name="Lombin L.H."/>
            <person name="Cattoli G."/>
        </authorList>
    </citation>
    <scope>NUCLEOTIDE SEQUENCE [LARGE SCALE GENOMIC DNA]</scope>
    <source>
        <strain evidence="2 3">NIO-1002</strain>
    </source>
</reference>
<sequence length="95" mass="9909">MQILLGLILGAVIGIAAHFSLPHREVRGAALAPLAGAAAAAVVWTALTWMGFGVDAPILWLVAVLAPAATVFTLVPLLTRSRLARDAADRKRLGF</sequence>
<organism evidence="2 3">
    <name type="scientific">Microbacterium enclense</name>
    <dbReference type="NCBI Taxonomy" id="993073"/>
    <lineage>
        <taxon>Bacteria</taxon>
        <taxon>Bacillati</taxon>
        <taxon>Actinomycetota</taxon>
        <taxon>Actinomycetes</taxon>
        <taxon>Micrococcales</taxon>
        <taxon>Microbacteriaceae</taxon>
        <taxon>Microbacterium</taxon>
    </lineage>
</organism>
<evidence type="ECO:0000256" key="1">
    <source>
        <dbReference type="SAM" id="Phobius"/>
    </source>
</evidence>
<feature type="transmembrane region" description="Helical" evidence="1">
    <location>
        <begin position="29"/>
        <end position="52"/>
    </location>
</feature>
<gene>
    <name evidence="2" type="ORF">SAMN05216418_1038</name>
</gene>
<evidence type="ECO:0000313" key="2">
    <source>
        <dbReference type="EMBL" id="SDB91862.1"/>
    </source>
</evidence>
<feature type="transmembrane region" description="Helical" evidence="1">
    <location>
        <begin position="58"/>
        <end position="78"/>
    </location>
</feature>
<dbReference type="RefSeq" id="WP_058231306.1">
    <property type="nucleotide sequence ID" value="NZ_FMYG01000002.1"/>
</dbReference>
<keyword evidence="1" id="KW-0812">Transmembrane</keyword>
<protein>
    <recommendedName>
        <fullName evidence="4">Integral membrane protein</fullName>
    </recommendedName>
</protein>
<name>A0A1G6HC65_9MICO</name>
<dbReference type="STRING" id="993073.AS029_03955"/>
<feature type="transmembrane region" description="Helical" evidence="1">
    <location>
        <begin position="6"/>
        <end position="22"/>
    </location>
</feature>
<dbReference type="Proteomes" id="UP000183203">
    <property type="component" value="Unassembled WGS sequence"/>
</dbReference>
<accession>A0A1G6HC65</accession>
<evidence type="ECO:0000313" key="3">
    <source>
        <dbReference type="Proteomes" id="UP000183203"/>
    </source>
</evidence>
<dbReference type="EMBL" id="FMYG01000002">
    <property type="protein sequence ID" value="SDB91862.1"/>
    <property type="molecule type" value="Genomic_DNA"/>
</dbReference>
<keyword evidence="1" id="KW-0472">Membrane</keyword>
<evidence type="ECO:0008006" key="4">
    <source>
        <dbReference type="Google" id="ProtNLM"/>
    </source>
</evidence>
<keyword evidence="1" id="KW-1133">Transmembrane helix</keyword>